<feature type="domain" description="YetF C-terminal" evidence="8">
    <location>
        <begin position="90"/>
        <end position="222"/>
    </location>
</feature>
<dbReference type="Proteomes" id="UP000078534">
    <property type="component" value="Unassembled WGS sequence"/>
</dbReference>
<gene>
    <name evidence="10" type="ORF">A6K24_12110</name>
</gene>
<dbReference type="PANTHER" id="PTHR34582:SF5">
    <property type="entry name" value="UPF0702 TRANSMEMBRANE PROTEIN YETF"/>
    <property type="match status" value="1"/>
</dbReference>
<reference evidence="11" key="1">
    <citation type="submission" date="2016-04" db="EMBL/GenBank/DDBJ databases">
        <authorList>
            <person name="Lyu Z."/>
            <person name="Lyu W."/>
        </authorList>
    </citation>
    <scope>NUCLEOTIDE SEQUENCE [LARGE SCALE GENOMIC DNA]</scope>
    <source>
        <strain evidence="11">C44</strain>
    </source>
</reference>
<evidence type="ECO:0000256" key="7">
    <source>
        <dbReference type="SAM" id="Phobius"/>
    </source>
</evidence>
<dbReference type="EMBL" id="LWSG01000044">
    <property type="protein sequence ID" value="OAS82856.1"/>
    <property type="molecule type" value="Genomic_DNA"/>
</dbReference>
<evidence type="ECO:0000259" key="9">
    <source>
        <dbReference type="Pfam" id="PF20730"/>
    </source>
</evidence>
<evidence type="ECO:0000259" key="8">
    <source>
        <dbReference type="Pfam" id="PF04239"/>
    </source>
</evidence>
<dbReference type="GO" id="GO:0005886">
    <property type="term" value="C:plasma membrane"/>
    <property type="evidence" value="ECO:0007669"/>
    <property type="project" value="UniProtKB-SubCell"/>
</dbReference>
<keyword evidence="6 7" id="KW-0472">Membrane</keyword>
<dbReference type="InterPro" id="IPR023090">
    <property type="entry name" value="UPF0702_alpha/beta_dom_sf"/>
</dbReference>
<dbReference type="OrthoDB" id="1899680at2"/>
<dbReference type="RefSeq" id="WP_066339520.1">
    <property type="nucleotide sequence ID" value="NZ_LWSG01000044.1"/>
</dbReference>
<comment type="caution">
    <text evidence="10">The sequence shown here is derived from an EMBL/GenBank/DDBJ whole genome shotgun (WGS) entry which is preliminary data.</text>
</comment>
<dbReference type="AlphaFoldDB" id="A0A179SME9"/>
<dbReference type="InterPro" id="IPR048454">
    <property type="entry name" value="YetF_N"/>
</dbReference>
<evidence type="ECO:0008006" key="12">
    <source>
        <dbReference type="Google" id="ProtNLM"/>
    </source>
</evidence>
<dbReference type="Pfam" id="PF04239">
    <property type="entry name" value="DUF421"/>
    <property type="match status" value="1"/>
</dbReference>
<keyword evidence="3" id="KW-1003">Cell membrane</keyword>
<feature type="transmembrane region" description="Helical" evidence="7">
    <location>
        <begin position="72"/>
        <end position="89"/>
    </location>
</feature>
<sequence length="234" mass="27120">MDFFNSQESLTAMEWVLRAVVAFFFLVVIAKIMGQRSISQLRFLDFVIALVIGNIIAHPLSDEKLELKSSMITMTVLVFLYVSGIYLSLKWNGLRNIFDPQPIPLIENGQINFKNLNKARITVDILLSELRKEKTDDIQKVVLAFWEPGGTISIFLYPQYQPITPTDLTLEIKPFDFPRTIIKERKIDYNELQHLGKDEKWILNKLKTTHNIHVKDVLLATFDSSENLKVFLYK</sequence>
<evidence type="ECO:0000313" key="10">
    <source>
        <dbReference type="EMBL" id="OAS82856.1"/>
    </source>
</evidence>
<keyword evidence="11" id="KW-1185">Reference proteome</keyword>
<feature type="domain" description="YetF-like N-terminal transmembrane" evidence="9">
    <location>
        <begin position="14"/>
        <end position="81"/>
    </location>
</feature>
<keyword evidence="5 7" id="KW-1133">Transmembrane helix</keyword>
<evidence type="ECO:0000256" key="6">
    <source>
        <dbReference type="ARBA" id="ARBA00023136"/>
    </source>
</evidence>
<evidence type="ECO:0000313" key="11">
    <source>
        <dbReference type="Proteomes" id="UP000078534"/>
    </source>
</evidence>
<accession>A0A179SME9</accession>
<evidence type="ECO:0000256" key="2">
    <source>
        <dbReference type="ARBA" id="ARBA00006448"/>
    </source>
</evidence>
<evidence type="ECO:0000256" key="3">
    <source>
        <dbReference type="ARBA" id="ARBA00022475"/>
    </source>
</evidence>
<proteinExistence type="inferred from homology"/>
<comment type="subcellular location">
    <subcellularLocation>
        <location evidence="1">Cell membrane</location>
        <topology evidence="1">Multi-pass membrane protein</topology>
    </subcellularLocation>
</comment>
<feature type="transmembrane region" description="Helical" evidence="7">
    <location>
        <begin position="41"/>
        <end position="60"/>
    </location>
</feature>
<organism evidence="10 11">
    <name type="scientific">Metabacillus litoralis</name>
    <dbReference type="NCBI Taxonomy" id="152268"/>
    <lineage>
        <taxon>Bacteria</taxon>
        <taxon>Bacillati</taxon>
        <taxon>Bacillota</taxon>
        <taxon>Bacilli</taxon>
        <taxon>Bacillales</taxon>
        <taxon>Bacillaceae</taxon>
        <taxon>Metabacillus</taxon>
    </lineage>
</organism>
<protein>
    <recommendedName>
        <fullName evidence="12">DUF421 domain-containing protein</fullName>
    </recommendedName>
</protein>
<feature type="transmembrane region" description="Helical" evidence="7">
    <location>
        <begin position="15"/>
        <end position="34"/>
    </location>
</feature>
<name>A0A179SME9_9BACI</name>
<dbReference type="STRING" id="152268.A6K24_12110"/>
<dbReference type="Gene3D" id="3.30.240.20">
    <property type="entry name" value="bsu07140 like domains"/>
    <property type="match status" value="2"/>
</dbReference>
<evidence type="ECO:0000256" key="5">
    <source>
        <dbReference type="ARBA" id="ARBA00022989"/>
    </source>
</evidence>
<dbReference type="PANTHER" id="PTHR34582">
    <property type="entry name" value="UPF0702 TRANSMEMBRANE PROTEIN YCAP"/>
    <property type="match status" value="1"/>
</dbReference>
<dbReference type="InterPro" id="IPR007353">
    <property type="entry name" value="DUF421"/>
</dbReference>
<evidence type="ECO:0000256" key="1">
    <source>
        <dbReference type="ARBA" id="ARBA00004651"/>
    </source>
</evidence>
<dbReference type="Pfam" id="PF20730">
    <property type="entry name" value="YetF_N"/>
    <property type="match status" value="1"/>
</dbReference>
<comment type="similarity">
    <text evidence="2">Belongs to the UPF0702 family.</text>
</comment>
<evidence type="ECO:0000256" key="4">
    <source>
        <dbReference type="ARBA" id="ARBA00022692"/>
    </source>
</evidence>
<keyword evidence="4 7" id="KW-0812">Transmembrane</keyword>